<dbReference type="GO" id="GO:0004040">
    <property type="term" value="F:amidase activity"/>
    <property type="evidence" value="ECO:0007669"/>
    <property type="project" value="UniProtKB-EC"/>
</dbReference>
<dbReference type="SUPFAM" id="SSF75304">
    <property type="entry name" value="Amidase signature (AS) enzymes"/>
    <property type="match status" value="1"/>
</dbReference>
<evidence type="ECO:0000313" key="3">
    <source>
        <dbReference type="Proteomes" id="UP001185737"/>
    </source>
</evidence>
<evidence type="ECO:0000313" key="2">
    <source>
        <dbReference type="EMBL" id="MDV6285978.1"/>
    </source>
</evidence>
<reference evidence="2 3" key="1">
    <citation type="submission" date="2023-10" db="EMBL/GenBank/DDBJ databases">
        <title>Development of a sustainable strategy for remediation of hydrocarbon-contaminated territories based on the waste exchange concept.</title>
        <authorList>
            <person name="Krivoruchko A."/>
        </authorList>
    </citation>
    <scope>NUCLEOTIDE SEQUENCE [LARGE SCALE GENOMIC DNA]</scope>
    <source>
        <strain evidence="2 3">IEGM 60</strain>
    </source>
</reference>
<keyword evidence="2" id="KW-0378">Hydrolase</keyword>
<dbReference type="InterPro" id="IPR000120">
    <property type="entry name" value="Amidase"/>
</dbReference>
<feature type="domain" description="Amidase" evidence="1">
    <location>
        <begin position="27"/>
        <end position="427"/>
    </location>
</feature>
<proteinExistence type="predicted"/>
<keyword evidence="3" id="KW-1185">Reference proteome</keyword>
<dbReference type="EC" id="3.5.1.4" evidence="2"/>
<comment type="caution">
    <text evidence="2">The sequence shown here is derived from an EMBL/GenBank/DDBJ whole genome shotgun (WGS) entry which is preliminary data.</text>
</comment>
<protein>
    <submittedName>
        <fullName evidence="2">Amidase</fullName>
        <ecNumber evidence="2">3.5.1.4</ecNumber>
    </submittedName>
</protein>
<accession>A0ABU4CR96</accession>
<dbReference type="InterPro" id="IPR036928">
    <property type="entry name" value="AS_sf"/>
</dbReference>
<dbReference type="Proteomes" id="UP001185737">
    <property type="component" value="Unassembled WGS sequence"/>
</dbReference>
<dbReference type="Gene3D" id="3.90.1300.10">
    <property type="entry name" value="Amidase signature (AS) domain"/>
    <property type="match status" value="1"/>
</dbReference>
<evidence type="ECO:0000259" key="1">
    <source>
        <dbReference type="Pfam" id="PF01425"/>
    </source>
</evidence>
<organism evidence="2 3">
    <name type="scientific">Rhodococcus jostii</name>
    <dbReference type="NCBI Taxonomy" id="132919"/>
    <lineage>
        <taxon>Bacteria</taxon>
        <taxon>Bacillati</taxon>
        <taxon>Actinomycetota</taxon>
        <taxon>Actinomycetes</taxon>
        <taxon>Mycobacteriales</taxon>
        <taxon>Nocardiaceae</taxon>
        <taxon>Rhodococcus</taxon>
    </lineage>
</organism>
<dbReference type="EMBL" id="JAWLKA010000031">
    <property type="protein sequence ID" value="MDV6285978.1"/>
    <property type="molecule type" value="Genomic_DNA"/>
</dbReference>
<dbReference type="InterPro" id="IPR023631">
    <property type="entry name" value="Amidase_dom"/>
</dbReference>
<dbReference type="PANTHER" id="PTHR11895">
    <property type="entry name" value="TRANSAMIDASE"/>
    <property type="match status" value="1"/>
</dbReference>
<dbReference type="Pfam" id="PF01425">
    <property type="entry name" value="Amidase"/>
    <property type="match status" value="1"/>
</dbReference>
<sequence>MREADRSWHEPADNPLGAWYVQCRMQTRTDGPLAGRTVALKDSVCLAGVPMMHGAAMLRGFIPTQDATVVTRLLDAGAVITGKAHCEGFSFSGGSHTCAAGPVRNPHNHQRSSGRSSSGCGALVAAGEVDMALAGDQGGSIRMPASWSGAYGLKPTHGLVPYTGIAPVEATFDHAGPITANVTDNALMLEVLPGEDELDPRQRNPITHPYRQALTGECAGLRVGVLREGFGTAASEPDVDAAVRAAADSLHRLGATVEEISVPAHALGPDIVAPIILEGAPPQLMFEAGLTANWHHHGTGLLDATRGWRDHADEFSESVKITMIGGALFRRRYGGQLYSKALNLVRALRGAYDEALGRHDLLLLPTMPMKATPLPSEDSPREVITHRAVNTCPFNATGHPAMSVPCALRDGLPVGRMLVGRHFDEPTIYRAAHAYEQAQDWTTQ</sequence>
<gene>
    <name evidence="2" type="ORF">R3Q59_36450</name>
</gene>
<dbReference type="NCBIfam" id="NF005565">
    <property type="entry name" value="PRK07235.1"/>
    <property type="match status" value="1"/>
</dbReference>
<name>A0ABU4CR96_RHOJO</name>
<dbReference type="RefSeq" id="WP_317571240.1">
    <property type="nucleotide sequence ID" value="NZ_JAWLKA010000031.1"/>
</dbReference>
<dbReference type="PANTHER" id="PTHR11895:SF170">
    <property type="entry name" value="AMIDASE"/>
    <property type="match status" value="1"/>
</dbReference>